<dbReference type="PANTHER" id="PTHR47992">
    <property type="entry name" value="PROTEIN PHOSPHATASE"/>
    <property type="match status" value="1"/>
</dbReference>
<dbReference type="InterPro" id="IPR001932">
    <property type="entry name" value="PPM-type_phosphatase-like_dom"/>
</dbReference>
<dbReference type="Proteomes" id="UP000289738">
    <property type="component" value="Chromosome B06"/>
</dbReference>
<feature type="domain" description="PPM-type phosphatase" evidence="1">
    <location>
        <begin position="1213"/>
        <end position="1439"/>
    </location>
</feature>
<dbReference type="SMART" id="SM00332">
    <property type="entry name" value="PP2Cc"/>
    <property type="match status" value="1"/>
</dbReference>
<dbReference type="PROSITE" id="PS51746">
    <property type="entry name" value="PPM_2"/>
    <property type="match status" value="2"/>
</dbReference>
<dbReference type="SUPFAM" id="SSF81606">
    <property type="entry name" value="PP2C-like"/>
    <property type="match status" value="7"/>
</dbReference>
<sequence length="2230" mass="254403">MDEEKITQAVNAMYNQIIALSREDITQKFTTVGSCCLIVLIYRDLLYVRNLGDGKCVLGHKYGSTFVTDQVNDVDNFQDEPERFHFQRQHPEAHLLRTISESFWSKAKLRKLFNRVEDIFTERNDPLIWSRELERHFSGSYSYACVRARPGPQLEFRHVELGSRATLVGIYDGHNSLEMALHAYENLFDLLIDNILRKLIIDEEKVTQVPHAFTADDSGVFLVKGKVKVSISLGDTYLRYDDCAVQAPDLVSFQIRGQTSRPYLIIEVQCPAQTGNPRSETRDMHFCKERKDAYCVKIQGNIQSLALKGASLYLLSFSLRKKPAPFEMLFRKLFKRVEDIFTERNDPLIWSRELERHFSGSYSYACVRARPGPQLEFSHVGLGSRATLVGIYDGHNSLEVALHAYENLFDLLIDKILRERIIDEEKMTQAVDAMENQIIALSREDITQKFATVGSCCLIILIYMDLLYVRNLGAGKCVLGRKYGRTFVTDQVNDVDKLQDEPARFHFQRQHPKPHAFTADDSGVFLVKGKVKVSKSLGDAYLKYDDCAIQAPDLVRFHIRGQTSRPYLTVEVQSSAQTGSPRSETRDMHFCKERKDAYYVKIQGNIQSLALKGASLYLLSFSLRKKPAPFEMLFRKLFKRVEDIFTERNDPLIWSRELERHFSGSYSYACVRARPGPQLEFSHVGLGSRATLVGIYDGHNSLEVALHAYENLFDLLIDKILRERIIDEEKMTQAVDAMENQIIALSREDITQKFATVGSCCLIILIYMDLLYVRNLGAGKCVLGRKYGRTFVTDQVNDVDKLQDEPARFHFQRQHPKPHAFTADDSGVFLVKGKVKVSKSLGDAYLKYDDCAIQAPDLVRFHIRGQTSRPYLTVEVQSSAQTGSPRSETRDMHFCKERKDAYYVKIQGNIQSLALKGASLYLLSFSLRKKPAPFEMLFRKLFKRVEDIFTERNDPLIWSRELERHFSGSYSYACVRARPGPQLEFSHVGLGSRATLVGIYDGHNSLEVALHAYENLFDLLIDKILRERIIDEEKMTQAVDAMENQIIALSREDITQKFATVGSCCLIILIYMDLLYVRNLGAGKCVLGRKYGRTFVTDQVNDVDKLQDEPARFHFQRQHPKPHAFTADDSGVFLVKGKVKVSKSLGDAYLKYDDCAIQAPDLVRFHIRGQTSRPYLTVEVQSSAQTGNPRSETRDMHFCKERKDAYCVKIQGNIQSLALKARPGPQLEFSHVELGSRATLVGIYDGHNSLEVALHAYENLFDLLIDKILRERIIDEEKMTQAVDAMENQIIALSREDITQKFATVGSCCLIILIYMDLLYVRNLGAGKCVLGRDAYLKYDDCAVQAPDLVRFHIRGQTSRPYLTVEVQSPAQTGRLLSRPAKFVIIALNGLWDFLSNEEATRIVQTHPKEGIARSPRSETRDMHFCKERKDVYCVKIQGNIQSLALKGASLYLLSFSLRKKPAPFKMLFRKLFKRVEDVFTERNDPLIWSRELERHFSGSYSYACVRARPGPQLEFSHVELGSRSTLQIIDEEKMTQAIDAMENQIIALSREDITQQFATVGSCYLIVLIYMDLLYVRNLGAGKCVLGRKYGSTFVTDQVNDVDKLQDEPARFHFQRQHPEAHAFTADDSGVFLVKGKVKVTKSLGDGYLKYNDCGVQAPDLVRFHIPGPTSRPYLIAEVQSLTQTGSPRSETRDMHFCKERKDVYCVKIQGNIQSLALKGASLYLLSFSLRKKPAPFKMLFRKLFKRVEDVFTERNDPLIWSRELERHFSGSYSYACVRARPGPQLEFSHVELGSRSTLQIIDEEKMTQAIDAMENQIIALSREDITQQFATVGSCYLIVLIYMDLLYVRNLGAGKCVLGRKYGSTFVTDQVNDVDKLQDEPARFHFQRQHPEAHAFTADDSGVFLVKGKVKVTKSLGDGYLKYNDCGVQAPDLVRFHIPGPTSRPYLIAEVQSLTQTGSPRSETRDMHFCKERKDAYCVKIQGNIQSPALKGASIYLLSFSLRKKSTSFEMLFRKLFNRVEDIFTERNDPLIWSRELERHFSGSYSYACVRAQPGPQLEFSYVELGSRATLVGIYDGHNSLEVALHAYENLFDHLIVNDVDNLQDEPARFHFQCQHPEPHAFTTDDFGVFLVKGIVKIFHWLPILPLARILIQEAQKVAARINRYAYINLRNNTNNRNEVHDDKTVVVVFLDSKKLVRRNEAIPKVSVLAFSEANQNSRFAAVDELMS</sequence>
<evidence type="ECO:0000259" key="1">
    <source>
        <dbReference type="PROSITE" id="PS51746"/>
    </source>
</evidence>
<reference evidence="2 3" key="1">
    <citation type="submission" date="2019-01" db="EMBL/GenBank/DDBJ databases">
        <title>Sequencing of cultivated peanut Arachis hypogaea provides insights into genome evolution and oil improvement.</title>
        <authorList>
            <person name="Chen X."/>
        </authorList>
    </citation>
    <scope>NUCLEOTIDE SEQUENCE [LARGE SCALE GENOMIC DNA]</scope>
    <source>
        <strain evidence="3">cv. Fuhuasheng</strain>
        <tissue evidence="2">Leaves</tissue>
    </source>
</reference>
<feature type="domain" description="PPM-type phosphatase" evidence="1">
    <location>
        <begin position="361"/>
        <end position="757"/>
    </location>
</feature>
<dbReference type="Gene3D" id="3.60.40.10">
    <property type="entry name" value="PPM-type phosphatase domain"/>
    <property type="match status" value="7"/>
</dbReference>
<evidence type="ECO:0000313" key="3">
    <source>
        <dbReference type="Proteomes" id="UP000289738"/>
    </source>
</evidence>
<proteinExistence type="predicted"/>
<evidence type="ECO:0000313" key="2">
    <source>
        <dbReference type="EMBL" id="RYR04847.1"/>
    </source>
</evidence>
<comment type="caution">
    <text evidence="2">The sequence shown here is derived from an EMBL/GenBank/DDBJ whole genome shotgun (WGS) entry which is preliminary data.</text>
</comment>
<dbReference type="STRING" id="3818.A0A444YSE9"/>
<keyword evidence="3" id="KW-1185">Reference proteome</keyword>
<dbReference type="InterPro" id="IPR036457">
    <property type="entry name" value="PPM-type-like_dom_sf"/>
</dbReference>
<gene>
    <name evidence="2" type="ORF">Ahy_B06g084643</name>
</gene>
<dbReference type="GO" id="GO:0004722">
    <property type="term" value="F:protein serine/threonine phosphatase activity"/>
    <property type="evidence" value="ECO:0007669"/>
    <property type="project" value="InterPro"/>
</dbReference>
<dbReference type="EMBL" id="SDMP01000016">
    <property type="protein sequence ID" value="RYR04847.1"/>
    <property type="molecule type" value="Genomic_DNA"/>
</dbReference>
<protein>
    <recommendedName>
        <fullName evidence="1">PPM-type phosphatase domain-containing protein</fullName>
    </recommendedName>
</protein>
<accession>A0A444YSE9</accession>
<dbReference type="InterPro" id="IPR015655">
    <property type="entry name" value="PP2C"/>
</dbReference>
<name>A0A444YSE9_ARAHY</name>
<organism evidence="2 3">
    <name type="scientific">Arachis hypogaea</name>
    <name type="common">Peanut</name>
    <dbReference type="NCBI Taxonomy" id="3818"/>
    <lineage>
        <taxon>Eukaryota</taxon>
        <taxon>Viridiplantae</taxon>
        <taxon>Streptophyta</taxon>
        <taxon>Embryophyta</taxon>
        <taxon>Tracheophyta</taxon>
        <taxon>Spermatophyta</taxon>
        <taxon>Magnoliopsida</taxon>
        <taxon>eudicotyledons</taxon>
        <taxon>Gunneridae</taxon>
        <taxon>Pentapetalae</taxon>
        <taxon>rosids</taxon>
        <taxon>fabids</taxon>
        <taxon>Fabales</taxon>
        <taxon>Fabaceae</taxon>
        <taxon>Papilionoideae</taxon>
        <taxon>50 kb inversion clade</taxon>
        <taxon>dalbergioids sensu lato</taxon>
        <taxon>Dalbergieae</taxon>
        <taxon>Pterocarpus clade</taxon>
        <taxon>Arachis</taxon>
    </lineage>
</organism>